<keyword evidence="3" id="KW-1185">Reference proteome</keyword>
<evidence type="ECO:0008006" key="4">
    <source>
        <dbReference type="Google" id="ProtNLM"/>
    </source>
</evidence>
<dbReference type="RefSeq" id="WP_316515048.1">
    <property type="nucleotide sequence ID" value="NZ_OY726395.1"/>
</dbReference>
<accession>A0ABN9NZD3</accession>
<sequence>MTRAQRGIAAGVAIVGAGAIALAPVAPPASTARTTTVPVALTAAYTEPPLELFALSAQRAIGGLALAPLNPLIMAVAIAGGDEELLYAALRQSIDAPLWVADPSLEAIAQILPEELGGGTGQESTTTTDDGALLQFRNDVLWAGTDELRTAIADALGVPAGANDNPAAVLAEGFVRSASNLATGAVLAPLGIIPIAQAIAAGDEEGLYRAVRQYIDAPLWVADPAIEAVAEVLPDSLGGGTDGDPRTTGPADGAVMQFRNDVLWRATEQTRSLVATALDVDPDLDASDTETAGIAAASEPADVAPHQLRRQLSASDPVSAKAADGDTAKPDRPRPVRAAVKSLGKQVESVSKRSDRTVDKLTKPKRKAAPAASSASDQDDNKDTKTEGKKEAKKEAND</sequence>
<dbReference type="EMBL" id="OY726395">
    <property type="protein sequence ID" value="CAJ1580636.1"/>
    <property type="molecule type" value="Genomic_DNA"/>
</dbReference>
<organism evidence="2 3">
    <name type="scientific">[Mycobacterium] wendilense</name>
    <dbReference type="NCBI Taxonomy" id="3064284"/>
    <lineage>
        <taxon>Bacteria</taxon>
        <taxon>Bacillati</taxon>
        <taxon>Actinomycetota</taxon>
        <taxon>Actinomycetes</taxon>
        <taxon>Mycobacteriales</taxon>
        <taxon>Mycobacteriaceae</taxon>
        <taxon>Mycolicibacter</taxon>
    </lineage>
</organism>
<name>A0ABN9NZD3_9MYCO</name>
<dbReference type="Proteomes" id="UP001190466">
    <property type="component" value="Chromosome"/>
</dbReference>
<feature type="compositionally biased region" description="Basic and acidic residues" evidence="1">
    <location>
        <begin position="350"/>
        <end position="362"/>
    </location>
</feature>
<evidence type="ECO:0000313" key="3">
    <source>
        <dbReference type="Proteomes" id="UP001190466"/>
    </source>
</evidence>
<protein>
    <recommendedName>
        <fullName evidence="4">PE-PPE domain-containing protein</fullName>
    </recommendedName>
</protein>
<evidence type="ECO:0000313" key="2">
    <source>
        <dbReference type="EMBL" id="CAJ1580636.1"/>
    </source>
</evidence>
<reference evidence="2 3" key="1">
    <citation type="submission" date="2023-08" db="EMBL/GenBank/DDBJ databases">
        <authorList>
            <person name="Folkvardsen B D."/>
            <person name="Norman A."/>
        </authorList>
    </citation>
    <scope>NUCLEOTIDE SEQUENCE [LARGE SCALE GENOMIC DNA]</scope>
    <source>
        <strain evidence="2 3">Mu0050</strain>
    </source>
</reference>
<proteinExistence type="predicted"/>
<gene>
    <name evidence="2" type="ORF">MU0050_001142</name>
</gene>
<feature type="region of interest" description="Disordered" evidence="1">
    <location>
        <begin position="311"/>
        <end position="398"/>
    </location>
</feature>
<feature type="compositionally biased region" description="Basic and acidic residues" evidence="1">
    <location>
        <begin position="379"/>
        <end position="398"/>
    </location>
</feature>
<feature type="compositionally biased region" description="Basic and acidic residues" evidence="1">
    <location>
        <begin position="323"/>
        <end position="334"/>
    </location>
</feature>
<evidence type="ECO:0000256" key="1">
    <source>
        <dbReference type="SAM" id="MobiDB-lite"/>
    </source>
</evidence>